<reference evidence="1 2" key="1">
    <citation type="submission" date="2013-02" db="EMBL/GenBank/DDBJ databases">
        <authorList>
            <person name="Harkins D.M."/>
            <person name="Durkin A.S."/>
            <person name="Brinkac L.M."/>
            <person name="Haft D.H."/>
            <person name="Selengut J.D."/>
            <person name="Sanka R."/>
            <person name="DePew J."/>
            <person name="Purushe J."/>
            <person name="Tulsiani S.M."/>
            <person name="Graham G.C."/>
            <person name="Burns M.-A."/>
            <person name="Dohnt M.F."/>
            <person name="Smythe L.D."/>
            <person name="McKay D.B."/>
            <person name="Craig S.B."/>
            <person name="Vinetz J.M."/>
            <person name="Sutton G.G."/>
            <person name="Nierman W.C."/>
            <person name="Fouts D.E."/>
        </authorList>
    </citation>
    <scope>NUCLEOTIDE SEQUENCE [LARGE SCALE GENOMIC DNA]</scope>
    <source>
        <strain evidence="1 2">LT2186</strain>
    </source>
</reference>
<comment type="caution">
    <text evidence="1">The sequence shown here is derived from an EMBL/GenBank/DDBJ whole genome shotgun (WGS) entry which is preliminary data.</text>
</comment>
<proteinExistence type="predicted"/>
<dbReference type="EMBL" id="AFME02000211">
    <property type="protein sequence ID" value="EMG10910.1"/>
    <property type="molecule type" value="Genomic_DNA"/>
</dbReference>
<dbReference type="Proteomes" id="UP000011776">
    <property type="component" value="Unassembled WGS sequence"/>
</dbReference>
<protein>
    <submittedName>
        <fullName evidence="1">Uncharacterized protein</fullName>
    </submittedName>
</protein>
<sequence>MSETYVNDCVSVNFSLSRKLDFRYFRISAMCTSNDSFYSLESTGIAFFSFKISNILSDMLNPLSSVL</sequence>
<dbReference type="AlphaFoldDB" id="M3HE06"/>
<dbReference type="BioCyc" id="LINT1001599:G11K9-1617-MONOMER"/>
<organism evidence="1 2">
    <name type="scientific">Leptospira interrogans serovar Grippotyphosa str. LT2186</name>
    <dbReference type="NCBI Taxonomy" id="1001599"/>
    <lineage>
        <taxon>Bacteria</taxon>
        <taxon>Pseudomonadati</taxon>
        <taxon>Spirochaetota</taxon>
        <taxon>Spirochaetia</taxon>
        <taxon>Leptospirales</taxon>
        <taxon>Leptospiraceae</taxon>
        <taxon>Leptospira</taxon>
    </lineage>
</organism>
<evidence type="ECO:0000313" key="2">
    <source>
        <dbReference type="Proteomes" id="UP000011776"/>
    </source>
</evidence>
<gene>
    <name evidence="1" type="ORF">LEP1GSC151_5241</name>
</gene>
<accession>M3HE06</accession>
<evidence type="ECO:0000313" key="1">
    <source>
        <dbReference type="EMBL" id="EMG10910.1"/>
    </source>
</evidence>
<name>M3HE06_LEPIR</name>